<sequence>MHLLLYSVLLVDMLLVFEFASILEARECDLSGSREIQRNSGDLYQSLL</sequence>
<feature type="chain" id="PRO_5023867052" evidence="1">
    <location>
        <begin position="26"/>
        <end position="48"/>
    </location>
</feature>
<dbReference type="Proteomes" id="UP000324800">
    <property type="component" value="Unassembled WGS sequence"/>
</dbReference>
<dbReference type="AlphaFoldDB" id="A0A5J4QYP5"/>
<keyword evidence="1" id="KW-0732">Signal</keyword>
<evidence type="ECO:0000313" key="2">
    <source>
        <dbReference type="EMBL" id="KAA6326415.1"/>
    </source>
</evidence>
<comment type="caution">
    <text evidence="2">The sequence shown here is derived from an EMBL/GenBank/DDBJ whole genome shotgun (WGS) entry which is preliminary data.</text>
</comment>
<protein>
    <submittedName>
        <fullName evidence="2">Uncharacterized protein</fullName>
    </submittedName>
</protein>
<name>A0A5J4QYP5_9EUKA</name>
<dbReference type="EMBL" id="SNRW01043865">
    <property type="protein sequence ID" value="KAA6326415.1"/>
    <property type="molecule type" value="Genomic_DNA"/>
</dbReference>
<gene>
    <name evidence="2" type="ORF">EZS28_053952</name>
</gene>
<evidence type="ECO:0000313" key="3">
    <source>
        <dbReference type="Proteomes" id="UP000324800"/>
    </source>
</evidence>
<feature type="non-terminal residue" evidence="2">
    <location>
        <position position="48"/>
    </location>
</feature>
<evidence type="ECO:0000256" key="1">
    <source>
        <dbReference type="SAM" id="SignalP"/>
    </source>
</evidence>
<accession>A0A5J4QYP5</accession>
<proteinExistence type="predicted"/>
<reference evidence="2 3" key="1">
    <citation type="submission" date="2019-03" db="EMBL/GenBank/DDBJ databases">
        <title>Single cell metagenomics reveals metabolic interactions within the superorganism composed of flagellate Streblomastix strix and complex community of Bacteroidetes bacteria on its surface.</title>
        <authorList>
            <person name="Treitli S.C."/>
            <person name="Kolisko M."/>
            <person name="Husnik F."/>
            <person name="Keeling P."/>
            <person name="Hampl V."/>
        </authorList>
    </citation>
    <scope>NUCLEOTIDE SEQUENCE [LARGE SCALE GENOMIC DNA]</scope>
    <source>
        <strain evidence="2">ST1C</strain>
    </source>
</reference>
<organism evidence="2 3">
    <name type="scientific">Streblomastix strix</name>
    <dbReference type="NCBI Taxonomy" id="222440"/>
    <lineage>
        <taxon>Eukaryota</taxon>
        <taxon>Metamonada</taxon>
        <taxon>Preaxostyla</taxon>
        <taxon>Oxymonadida</taxon>
        <taxon>Streblomastigidae</taxon>
        <taxon>Streblomastix</taxon>
    </lineage>
</organism>
<feature type="signal peptide" evidence="1">
    <location>
        <begin position="1"/>
        <end position="25"/>
    </location>
</feature>